<gene>
    <name evidence="4" type="ORF">PCON_12833</name>
</gene>
<dbReference type="OMA" id="RNPMSVY"/>
<dbReference type="GO" id="GO:0006338">
    <property type="term" value="P:chromatin remodeling"/>
    <property type="evidence" value="ECO:0007669"/>
    <property type="project" value="InterPro"/>
</dbReference>
<dbReference type="Pfam" id="PF14612">
    <property type="entry name" value="Ino80_Iec3"/>
    <property type="match status" value="1"/>
</dbReference>
<accession>U4LES5</accession>
<evidence type="ECO:0000259" key="2">
    <source>
        <dbReference type="Pfam" id="PF14612"/>
    </source>
</evidence>
<dbReference type="AlphaFoldDB" id="U4LES5"/>
<dbReference type="InterPro" id="IPR055449">
    <property type="entry name" value="Iec3-like_M"/>
</dbReference>
<name>U4LES5_PYROM</name>
<evidence type="ECO:0000256" key="1">
    <source>
        <dbReference type="SAM" id="MobiDB-lite"/>
    </source>
</evidence>
<sequence length="441" mass="50089">MDHTHAEDRAHQKSYKRKYRKLRHKFKEVMKSSDELFKQEKFARQALRRMQEENTPSRGTPPRFMSPTLYKAIYGDIIPEDDIEELELDLAPSNGARTPRTKDVEKPAQAAEESSSDDDDEEDEDDKSPREDDEGSEVDDEEYKEEIRSFKYKKGIAGTPPRDVREQMKKDAMKKAEDEKAAKEKEKEKEKEEKAKEEKSNGTEAKPEVVVKEEEQDTAMAPAPEEEQKKLIVEEYERGRTPEYLRDCSPFLMTLEEEEEWYNEIHEKHNDGVPPLEHPESPSAAKAESDPRNPMSVYNWLRKNQPQVFLQGDEMEGKKPGRGRGGGRRKTITTIAVGDADSGDEGLRGQDPRLTGGKRRRTMTHGSETLAAPQITPGRGAGTGRGRGGRKKVDGGSPPAKLLWSNVCGLQYLSTFCAAMLQLGIVVRYAHCRVVRKDVRN</sequence>
<feature type="compositionally biased region" description="Acidic residues" evidence="1">
    <location>
        <begin position="114"/>
        <end position="144"/>
    </location>
</feature>
<organism evidence="4 5">
    <name type="scientific">Pyronema omphalodes (strain CBS 100304)</name>
    <name type="common">Pyronema confluens</name>
    <dbReference type="NCBI Taxonomy" id="1076935"/>
    <lineage>
        <taxon>Eukaryota</taxon>
        <taxon>Fungi</taxon>
        <taxon>Dikarya</taxon>
        <taxon>Ascomycota</taxon>
        <taxon>Pezizomycotina</taxon>
        <taxon>Pezizomycetes</taxon>
        <taxon>Pezizales</taxon>
        <taxon>Pyronemataceae</taxon>
        <taxon>Pyronema</taxon>
    </lineage>
</organism>
<feature type="region of interest" description="Disordered" evidence="1">
    <location>
        <begin position="45"/>
        <end position="67"/>
    </location>
</feature>
<dbReference type="Pfam" id="PF24244">
    <property type="entry name" value="Iec3-like_M"/>
    <property type="match status" value="1"/>
</dbReference>
<dbReference type="Proteomes" id="UP000018144">
    <property type="component" value="Unassembled WGS sequence"/>
</dbReference>
<evidence type="ECO:0000259" key="3">
    <source>
        <dbReference type="Pfam" id="PF24244"/>
    </source>
</evidence>
<feature type="region of interest" description="Disordered" evidence="1">
    <location>
        <begin position="266"/>
        <end position="397"/>
    </location>
</feature>
<proteinExistence type="predicted"/>
<dbReference type="OrthoDB" id="4095124at2759"/>
<dbReference type="InterPro" id="IPR032742">
    <property type="entry name" value="Iec3_N"/>
</dbReference>
<feature type="domain" description="INO80 complex subunit 3-like middle region" evidence="3">
    <location>
        <begin position="249"/>
        <end position="314"/>
    </location>
</feature>
<dbReference type="EMBL" id="HF935791">
    <property type="protein sequence ID" value="CCX13240.1"/>
    <property type="molecule type" value="Genomic_DNA"/>
</dbReference>
<feature type="domain" description="INO80 complex subunit 3 N-terminal" evidence="2">
    <location>
        <begin position="13"/>
        <end position="54"/>
    </location>
</feature>
<feature type="compositionally biased region" description="Basic residues" evidence="1">
    <location>
        <begin position="320"/>
        <end position="331"/>
    </location>
</feature>
<feature type="compositionally biased region" description="Basic and acidic residues" evidence="1">
    <location>
        <begin position="162"/>
        <end position="213"/>
    </location>
</feature>
<feature type="region of interest" description="Disordered" evidence="1">
    <location>
        <begin position="85"/>
        <end position="230"/>
    </location>
</feature>
<evidence type="ECO:0000313" key="4">
    <source>
        <dbReference type="EMBL" id="CCX13240.1"/>
    </source>
</evidence>
<dbReference type="STRING" id="1076935.U4LES5"/>
<reference evidence="4 5" key="1">
    <citation type="journal article" date="2013" name="PLoS Genet.">
        <title>The genome and development-dependent transcriptomes of Pyronema confluens: a window into fungal evolution.</title>
        <authorList>
            <person name="Traeger S."/>
            <person name="Altegoer F."/>
            <person name="Freitag M."/>
            <person name="Gabaldon T."/>
            <person name="Kempken F."/>
            <person name="Kumar A."/>
            <person name="Marcet-Houben M."/>
            <person name="Poggeler S."/>
            <person name="Stajich J.E."/>
            <person name="Nowrousian M."/>
        </authorList>
    </citation>
    <scope>NUCLEOTIDE SEQUENCE [LARGE SCALE GENOMIC DNA]</scope>
    <source>
        <strain evidence="5">CBS 100304</strain>
        <tissue evidence="4">Vegetative mycelium</tissue>
    </source>
</reference>
<evidence type="ECO:0000313" key="5">
    <source>
        <dbReference type="Proteomes" id="UP000018144"/>
    </source>
</evidence>
<dbReference type="GO" id="GO:0031011">
    <property type="term" value="C:Ino80 complex"/>
    <property type="evidence" value="ECO:0007669"/>
    <property type="project" value="InterPro"/>
</dbReference>
<protein>
    <submittedName>
        <fullName evidence="4">Uncharacterized protein</fullName>
    </submittedName>
</protein>
<keyword evidence="5" id="KW-1185">Reference proteome</keyword>